<keyword evidence="5" id="KW-1185">Reference proteome</keyword>
<dbReference type="Proteomes" id="UP000192917">
    <property type="component" value="Unassembled WGS sequence"/>
</dbReference>
<reference evidence="4 5" key="1">
    <citation type="submission" date="2017-04" db="EMBL/GenBank/DDBJ databases">
        <authorList>
            <person name="Afonso C.L."/>
            <person name="Miller P.J."/>
            <person name="Scott M.A."/>
            <person name="Spackman E."/>
            <person name="Goraichik I."/>
            <person name="Dimitrov K.M."/>
            <person name="Suarez D.L."/>
            <person name="Swayne D.E."/>
        </authorList>
    </citation>
    <scope>NUCLEOTIDE SEQUENCE [LARGE SCALE GENOMIC DNA]</scope>
    <source>
        <strain evidence="4 5">USBA 355</strain>
    </source>
</reference>
<dbReference type="PROSITE" id="PS51186">
    <property type="entry name" value="GNAT"/>
    <property type="match status" value="1"/>
</dbReference>
<protein>
    <submittedName>
        <fullName evidence="4">Acetyltransferase (GNAT) family protein</fullName>
    </submittedName>
</protein>
<dbReference type="RefSeq" id="WP_085125022.1">
    <property type="nucleotide sequence ID" value="NZ_FWZX01000023.1"/>
</dbReference>
<evidence type="ECO:0000256" key="1">
    <source>
        <dbReference type="ARBA" id="ARBA00022679"/>
    </source>
</evidence>
<evidence type="ECO:0000313" key="4">
    <source>
        <dbReference type="EMBL" id="SMF60765.1"/>
    </source>
</evidence>
<dbReference type="PANTHER" id="PTHR10545:SF29">
    <property type="entry name" value="GH14572P-RELATED"/>
    <property type="match status" value="1"/>
</dbReference>
<dbReference type="CDD" id="cd04301">
    <property type="entry name" value="NAT_SF"/>
    <property type="match status" value="1"/>
</dbReference>
<evidence type="ECO:0000259" key="3">
    <source>
        <dbReference type="PROSITE" id="PS51186"/>
    </source>
</evidence>
<name>A0A1Y6CEX4_9PROT</name>
<proteinExistence type="predicted"/>
<dbReference type="InterPro" id="IPR016181">
    <property type="entry name" value="Acyl_CoA_acyltransferase"/>
</dbReference>
<keyword evidence="2" id="KW-0012">Acyltransferase</keyword>
<dbReference type="PANTHER" id="PTHR10545">
    <property type="entry name" value="DIAMINE N-ACETYLTRANSFERASE"/>
    <property type="match status" value="1"/>
</dbReference>
<dbReference type="InterPro" id="IPR000182">
    <property type="entry name" value="GNAT_dom"/>
</dbReference>
<accession>A0A1Y6CEX4</accession>
<dbReference type="SUPFAM" id="SSF55729">
    <property type="entry name" value="Acyl-CoA N-acyltransferases (Nat)"/>
    <property type="match status" value="1"/>
</dbReference>
<evidence type="ECO:0000313" key="5">
    <source>
        <dbReference type="Proteomes" id="UP000192917"/>
    </source>
</evidence>
<dbReference type="GO" id="GO:0008080">
    <property type="term" value="F:N-acetyltransferase activity"/>
    <property type="evidence" value="ECO:0007669"/>
    <property type="project" value="UniProtKB-ARBA"/>
</dbReference>
<dbReference type="AlphaFoldDB" id="A0A1Y6CEX4"/>
<organism evidence="4 5">
    <name type="scientific">Tistlia consotensis USBA 355</name>
    <dbReference type="NCBI Taxonomy" id="560819"/>
    <lineage>
        <taxon>Bacteria</taxon>
        <taxon>Pseudomonadati</taxon>
        <taxon>Pseudomonadota</taxon>
        <taxon>Alphaproteobacteria</taxon>
        <taxon>Rhodospirillales</taxon>
        <taxon>Rhodovibrionaceae</taxon>
        <taxon>Tistlia</taxon>
    </lineage>
</organism>
<feature type="domain" description="N-acetyltransferase" evidence="3">
    <location>
        <begin position="4"/>
        <end position="160"/>
    </location>
</feature>
<dbReference type="EMBL" id="FWZX01000023">
    <property type="protein sequence ID" value="SMF60765.1"/>
    <property type="molecule type" value="Genomic_DNA"/>
</dbReference>
<dbReference type="Gene3D" id="3.40.630.30">
    <property type="match status" value="1"/>
</dbReference>
<evidence type="ECO:0000256" key="2">
    <source>
        <dbReference type="ARBA" id="ARBA00023315"/>
    </source>
</evidence>
<dbReference type="InterPro" id="IPR051016">
    <property type="entry name" value="Diverse_Substrate_AcTransf"/>
</dbReference>
<sequence length="160" mass="18444">MPQLELRPVAPEDIGRLTVLLMETYAFYGDPEPIPASEVAGRLRRYLGAQPGYEAVLASSEGVDIGYAIYAPVFWTSDCRIALFLKEIFVLERWRNRGVGRDLMRCLARIARQRDWPRIVWTVDRRNRPALRFYRTIVGAREVNKDVYVVSGESLRRLAD</sequence>
<dbReference type="STRING" id="560819.SAMN05428998_12389"/>
<gene>
    <name evidence="4" type="ORF">SAMN05428998_12389</name>
</gene>
<keyword evidence="1 4" id="KW-0808">Transferase</keyword>
<dbReference type="Pfam" id="PF00583">
    <property type="entry name" value="Acetyltransf_1"/>
    <property type="match status" value="1"/>
</dbReference>